<dbReference type="EMBL" id="LDUG01000029">
    <property type="protein sequence ID" value="KVW94949.1"/>
    <property type="molecule type" value="Genomic_DNA"/>
</dbReference>
<dbReference type="PANTHER" id="PTHR41791">
    <property type="entry name" value="SSL7039 PROTEIN"/>
    <property type="match status" value="1"/>
</dbReference>
<protein>
    <recommendedName>
        <fullName evidence="3">Addiction module antitoxin RelB</fullName>
    </recommendedName>
</protein>
<sequence length="98" mass="11155">MIEILKSATFDKWLLGLRDRAARARIEARIVRMALGNPGDVKPIRNGINEMRIDYGPGYRVYYLQRGQTIIVLLAGGDKRTQDADINRAMEIAHDWKG</sequence>
<dbReference type="Pfam" id="PF05973">
    <property type="entry name" value="Gp49"/>
    <property type="match status" value="1"/>
</dbReference>
<accession>A0A125BCB2</accession>
<gene>
    <name evidence="1" type="ORF">ABW22_10905</name>
</gene>
<dbReference type="Proteomes" id="UP000064243">
    <property type="component" value="Unassembled WGS sequence"/>
</dbReference>
<reference evidence="1 2" key="1">
    <citation type="journal article" date="2015" name="Appl. Environ. Microbiol.">
        <title>Aerobic and Anaerobic Thiosulfate Oxidation by a Cold-Adapted, Subglacial Chemoautotroph.</title>
        <authorList>
            <person name="Harrold Z.R."/>
            <person name="Skidmore M.L."/>
            <person name="Hamilton T.L."/>
            <person name="Desch L."/>
            <person name="Amada K."/>
            <person name="van Gelder W."/>
            <person name="Glover K."/>
            <person name="Roden E.E."/>
            <person name="Boyd E.S."/>
        </authorList>
    </citation>
    <scope>NUCLEOTIDE SEQUENCE [LARGE SCALE GENOMIC DNA]</scope>
    <source>
        <strain evidence="1 2">RG</strain>
    </source>
</reference>
<dbReference type="InterPro" id="IPR014056">
    <property type="entry name" value="TypeIITA-like_toxin_pred"/>
</dbReference>
<dbReference type="OrthoDB" id="9800258at2"/>
<comment type="caution">
    <text evidence="1">The sequence shown here is derived from an EMBL/GenBank/DDBJ whole genome shotgun (WGS) entry which is preliminary data.</text>
</comment>
<name>A0A125BCB2_THIDE</name>
<organism evidence="1 2">
    <name type="scientific">Thiobacillus denitrificans</name>
    <dbReference type="NCBI Taxonomy" id="36861"/>
    <lineage>
        <taxon>Bacteria</taxon>
        <taxon>Pseudomonadati</taxon>
        <taxon>Pseudomonadota</taxon>
        <taxon>Betaproteobacteria</taxon>
        <taxon>Nitrosomonadales</taxon>
        <taxon>Thiobacillaceae</taxon>
        <taxon>Thiobacillus</taxon>
    </lineage>
</organism>
<evidence type="ECO:0000313" key="2">
    <source>
        <dbReference type="Proteomes" id="UP000064243"/>
    </source>
</evidence>
<evidence type="ECO:0000313" key="1">
    <source>
        <dbReference type="EMBL" id="KVW94949.1"/>
    </source>
</evidence>
<keyword evidence="2" id="KW-1185">Reference proteome</keyword>
<dbReference type="AlphaFoldDB" id="A0A125BCB2"/>
<dbReference type="RefSeq" id="WP_059756365.1">
    <property type="nucleotide sequence ID" value="NZ_LDUG01000029.1"/>
</dbReference>
<dbReference type="NCBIfam" id="TIGR02683">
    <property type="entry name" value="upstrm_HI1419"/>
    <property type="match status" value="1"/>
</dbReference>
<evidence type="ECO:0008006" key="3">
    <source>
        <dbReference type="Google" id="ProtNLM"/>
    </source>
</evidence>
<proteinExistence type="predicted"/>
<dbReference type="PIRSF" id="PIRSF028744">
    <property type="entry name" value="Addict_mod_HI1419"/>
    <property type="match status" value="1"/>
</dbReference>
<dbReference type="PATRIC" id="fig|36861.3.peg.1849"/>
<dbReference type="InterPro" id="IPR009241">
    <property type="entry name" value="HigB-like"/>
</dbReference>
<dbReference type="PANTHER" id="PTHR41791:SF1">
    <property type="entry name" value="SSL7039 PROTEIN"/>
    <property type="match status" value="1"/>
</dbReference>